<gene>
    <name evidence="1" type="ORF">QBC38DRAFT_449752</name>
</gene>
<sequence>MWGCLPTLSLSLIPHPSSFTINQTKTKPSELVWSGSDIDAIQLGAIMRVERALVAFKSRSSEILYNIVPIWSDTRVLTNLNICVGEWKGSQNGKLFDLLAEKGIKNTLKSIKIRWGSRVDAIACGYIPKNGKSIDWTDSKGGTGAGEQ</sequence>
<reference evidence="1" key="1">
    <citation type="journal article" date="2023" name="Mol. Phylogenet. Evol.">
        <title>Genome-scale phylogeny and comparative genomics of the fungal order Sordariales.</title>
        <authorList>
            <person name="Hensen N."/>
            <person name="Bonometti L."/>
            <person name="Westerberg I."/>
            <person name="Brannstrom I.O."/>
            <person name="Guillou S."/>
            <person name="Cros-Aarteil S."/>
            <person name="Calhoun S."/>
            <person name="Haridas S."/>
            <person name="Kuo A."/>
            <person name="Mondo S."/>
            <person name="Pangilinan J."/>
            <person name="Riley R."/>
            <person name="LaButti K."/>
            <person name="Andreopoulos B."/>
            <person name="Lipzen A."/>
            <person name="Chen C."/>
            <person name="Yan M."/>
            <person name="Daum C."/>
            <person name="Ng V."/>
            <person name="Clum A."/>
            <person name="Steindorff A."/>
            <person name="Ohm R.A."/>
            <person name="Martin F."/>
            <person name="Silar P."/>
            <person name="Natvig D.O."/>
            <person name="Lalanne C."/>
            <person name="Gautier V."/>
            <person name="Ament-Velasquez S.L."/>
            <person name="Kruys A."/>
            <person name="Hutchinson M.I."/>
            <person name="Powell A.J."/>
            <person name="Barry K."/>
            <person name="Miller A.N."/>
            <person name="Grigoriev I.V."/>
            <person name="Debuchy R."/>
            <person name="Gladieux P."/>
            <person name="Hiltunen Thoren M."/>
            <person name="Johannesson H."/>
        </authorList>
    </citation>
    <scope>NUCLEOTIDE SEQUENCE</scope>
    <source>
        <strain evidence="1">CBS 990.96</strain>
    </source>
</reference>
<evidence type="ECO:0000313" key="1">
    <source>
        <dbReference type="EMBL" id="KAK4220767.1"/>
    </source>
</evidence>
<evidence type="ECO:0000313" key="2">
    <source>
        <dbReference type="Proteomes" id="UP001301958"/>
    </source>
</evidence>
<protein>
    <submittedName>
        <fullName evidence="1">Uncharacterized protein</fullName>
    </submittedName>
</protein>
<dbReference type="Proteomes" id="UP001301958">
    <property type="component" value="Unassembled WGS sequence"/>
</dbReference>
<dbReference type="AlphaFoldDB" id="A0AAN6YQZ2"/>
<name>A0AAN6YQZ2_9PEZI</name>
<comment type="caution">
    <text evidence="1">The sequence shown here is derived from an EMBL/GenBank/DDBJ whole genome shotgun (WGS) entry which is preliminary data.</text>
</comment>
<proteinExistence type="predicted"/>
<reference evidence="1" key="2">
    <citation type="submission" date="2023-05" db="EMBL/GenBank/DDBJ databases">
        <authorList>
            <consortium name="Lawrence Berkeley National Laboratory"/>
            <person name="Steindorff A."/>
            <person name="Hensen N."/>
            <person name="Bonometti L."/>
            <person name="Westerberg I."/>
            <person name="Brannstrom I.O."/>
            <person name="Guillou S."/>
            <person name="Cros-Aarteil S."/>
            <person name="Calhoun S."/>
            <person name="Haridas S."/>
            <person name="Kuo A."/>
            <person name="Mondo S."/>
            <person name="Pangilinan J."/>
            <person name="Riley R."/>
            <person name="Labutti K."/>
            <person name="Andreopoulos B."/>
            <person name="Lipzen A."/>
            <person name="Chen C."/>
            <person name="Yanf M."/>
            <person name="Daum C."/>
            <person name="Ng V."/>
            <person name="Clum A."/>
            <person name="Ohm R."/>
            <person name="Martin F."/>
            <person name="Silar P."/>
            <person name="Natvig D."/>
            <person name="Lalanne C."/>
            <person name="Gautier V."/>
            <person name="Ament-Velasquez S.L."/>
            <person name="Kruys A."/>
            <person name="Hutchinson M.I."/>
            <person name="Powell A.J."/>
            <person name="Barry K."/>
            <person name="Miller A.N."/>
            <person name="Grigoriev I.V."/>
            <person name="Debuchy R."/>
            <person name="Gladieux P."/>
            <person name="Thoren M.H."/>
            <person name="Johannesson H."/>
        </authorList>
    </citation>
    <scope>NUCLEOTIDE SEQUENCE</scope>
    <source>
        <strain evidence="1">CBS 990.96</strain>
    </source>
</reference>
<organism evidence="1 2">
    <name type="scientific">Podospora fimiseda</name>
    <dbReference type="NCBI Taxonomy" id="252190"/>
    <lineage>
        <taxon>Eukaryota</taxon>
        <taxon>Fungi</taxon>
        <taxon>Dikarya</taxon>
        <taxon>Ascomycota</taxon>
        <taxon>Pezizomycotina</taxon>
        <taxon>Sordariomycetes</taxon>
        <taxon>Sordariomycetidae</taxon>
        <taxon>Sordariales</taxon>
        <taxon>Podosporaceae</taxon>
        <taxon>Podospora</taxon>
    </lineage>
</organism>
<accession>A0AAN6YQZ2</accession>
<dbReference type="EMBL" id="MU865645">
    <property type="protein sequence ID" value="KAK4220767.1"/>
    <property type="molecule type" value="Genomic_DNA"/>
</dbReference>
<keyword evidence="2" id="KW-1185">Reference proteome</keyword>